<dbReference type="RefSeq" id="WP_212692322.1">
    <property type="nucleotide sequence ID" value="NZ_CP058561.1"/>
</dbReference>
<evidence type="ECO:0000313" key="2">
    <source>
        <dbReference type="EMBL" id="QUH28049.1"/>
    </source>
</evidence>
<dbReference type="PIRSF" id="PIRSF016789">
    <property type="entry name" value="DUF454"/>
    <property type="match status" value="1"/>
</dbReference>
<keyword evidence="3" id="KW-1185">Reference proteome</keyword>
<dbReference type="GO" id="GO:0005886">
    <property type="term" value="C:plasma membrane"/>
    <property type="evidence" value="ECO:0007669"/>
    <property type="project" value="TreeGrafter"/>
</dbReference>
<keyword evidence="1" id="KW-0472">Membrane</keyword>
<dbReference type="PANTHER" id="PTHR35813:SF1">
    <property type="entry name" value="INNER MEMBRANE PROTEIN YBAN"/>
    <property type="match status" value="1"/>
</dbReference>
<name>A0A8J8M858_9FIRM</name>
<gene>
    <name evidence="2" type="ORF">HYG85_03615</name>
</gene>
<reference evidence="2 3" key="1">
    <citation type="submission" date="2020-07" db="EMBL/GenBank/DDBJ databases">
        <title>Vallitalea guaymasensis genome.</title>
        <authorList>
            <person name="Postec A."/>
        </authorList>
    </citation>
    <scope>NUCLEOTIDE SEQUENCE [LARGE SCALE GENOMIC DNA]</scope>
    <source>
        <strain evidence="2 3">Ra1766G1</strain>
    </source>
</reference>
<evidence type="ECO:0000313" key="3">
    <source>
        <dbReference type="Proteomes" id="UP000677305"/>
    </source>
</evidence>
<feature type="transmembrane region" description="Helical" evidence="1">
    <location>
        <begin position="74"/>
        <end position="91"/>
    </location>
</feature>
<keyword evidence="1" id="KW-0812">Transmembrane</keyword>
<evidence type="ECO:0000256" key="1">
    <source>
        <dbReference type="SAM" id="Phobius"/>
    </source>
</evidence>
<proteinExistence type="predicted"/>
<feature type="transmembrane region" description="Helical" evidence="1">
    <location>
        <begin position="97"/>
        <end position="114"/>
    </location>
</feature>
<dbReference type="Pfam" id="PF04304">
    <property type="entry name" value="DUF454"/>
    <property type="match status" value="1"/>
</dbReference>
<dbReference type="PANTHER" id="PTHR35813">
    <property type="entry name" value="INNER MEMBRANE PROTEIN YBAN"/>
    <property type="match status" value="1"/>
</dbReference>
<organism evidence="2 3">
    <name type="scientific">Vallitalea guaymasensis</name>
    <dbReference type="NCBI Taxonomy" id="1185412"/>
    <lineage>
        <taxon>Bacteria</taxon>
        <taxon>Bacillati</taxon>
        <taxon>Bacillota</taxon>
        <taxon>Clostridia</taxon>
        <taxon>Lachnospirales</taxon>
        <taxon>Vallitaleaceae</taxon>
        <taxon>Vallitalea</taxon>
    </lineage>
</organism>
<sequence length="126" mass="14355">MKIVYLTAGLIFFIIGLIGVVLPILPTTPFMLLTSYCLLKSSDKLNDRFIRTKFYREHVKPFKENKGMTIKSKLVIIIPVSLMLLIMAVLIDNTVMRIVIAVLLTVKIVVFSRIKTIKTEVLNDDE</sequence>
<protein>
    <submittedName>
        <fullName evidence="2">YbaN family protein</fullName>
    </submittedName>
</protein>
<dbReference type="KEGG" id="vgu:HYG85_03615"/>
<keyword evidence="1" id="KW-1133">Transmembrane helix</keyword>
<dbReference type="Proteomes" id="UP000677305">
    <property type="component" value="Chromosome"/>
</dbReference>
<accession>A0A8J8M858</accession>
<dbReference type="AlphaFoldDB" id="A0A8J8M858"/>
<feature type="transmembrane region" description="Helical" evidence="1">
    <location>
        <begin position="6"/>
        <end position="39"/>
    </location>
</feature>
<dbReference type="EMBL" id="CP058561">
    <property type="protein sequence ID" value="QUH28049.1"/>
    <property type="molecule type" value="Genomic_DNA"/>
</dbReference>
<dbReference type="InterPro" id="IPR007401">
    <property type="entry name" value="DUF454"/>
</dbReference>